<feature type="transmembrane region" description="Helical" evidence="3">
    <location>
        <begin position="373"/>
        <end position="394"/>
    </location>
</feature>
<protein>
    <recommendedName>
        <fullName evidence="4">Zn(2)-C6 fungal-type domain-containing protein</fullName>
    </recommendedName>
</protein>
<evidence type="ECO:0000256" key="3">
    <source>
        <dbReference type="SAM" id="Phobius"/>
    </source>
</evidence>
<gene>
    <name evidence="5" type="ORF">BDV96DRAFT_617014</name>
</gene>
<dbReference type="InterPro" id="IPR036864">
    <property type="entry name" value="Zn2-C6_fun-type_DNA-bd_sf"/>
</dbReference>
<dbReference type="InterPro" id="IPR001138">
    <property type="entry name" value="Zn2Cys6_DnaBD"/>
</dbReference>
<evidence type="ECO:0000256" key="1">
    <source>
        <dbReference type="ARBA" id="ARBA00023242"/>
    </source>
</evidence>
<dbReference type="GO" id="GO:0000981">
    <property type="term" value="F:DNA-binding transcription factor activity, RNA polymerase II-specific"/>
    <property type="evidence" value="ECO:0007669"/>
    <property type="project" value="InterPro"/>
</dbReference>
<dbReference type="Pfam" id="PF00172">
    <property type="entry name" value="Zn_clus"/>
    <property type="match status" value="1"/>
</dbReference>
<dbReference type="PANTHER" id="PTHR38111:SF2">
    <property type="entry name" value="FINGER DOMAIN PROTEIN, PUTATIVE (AFU_ORTHOLOGUE AFUA_1G01560)-RELATED"/>
    <property type="match status" value="1"/>
</dbReference>
<keyword evidence="3" id="KW-0812">Transmembrane</keyword>
<keyword evidence="6" id="KW-1185">Reference proteome</keyword>
<name>A0A6A5YIY7_9PLEO</name>
<dbReference type="InterPro" id="IPR053178">
    <property type="entry name" value="Osmoadaptation_assoc"/>
</dbReference>
<keyword evidence="1" id="KW-0539">Nucleus</keyword>
<feature type="domain" description="Zn(2)-C6 fungal-type" evidence="4">
    <location>
        <begin position="7"/>
        <end position="35"/>
    </location>
</feature>
<reference evidence="5" key="1">
    <citation type="journal article" date="2020" name="Stud. Mycol.">
        <title>101 Dothideomycetes genomes: a test case for predicting lifestyles and emergence of pathogens.</title>
        <authorList>
            <person name="Haridas S."/>
            <person name="Albert R."/>
            <person name="Binder M."/>
            <person name="Bloem J."/>
            <person name="Labutti K."/>
            <person name="Salamov A."/>
            <person name="Andreopoulos B."/>
            <person name="Baker S."/>
            <person name="Barry K."/>
            <person name="Bills G."/>
            <person name="Bluhm B."/>
            <person name="Cannon C."/>
            <person name="Castanera R."/>
            <person name="Culley D."/>
            <person name="Daum C."/>
            <person name="Ezra D."/>
            <person name="Gonzalez J."/>
            <person name="Henrissat B."/>
            <person name="Kuo A."/>
            <person name="Liang C."/>
            <person name="Lipzen A."/>
            <person name="Lutzoni F."/>
            <person name="Magnuson J."/>
            <person name="Mondo S."/>
            <person name="Nolan M."/>
            <person name="Ohm R."/>
            <person name="Pangilinan J."/>
            <person name="Park H.-J."/>
            <person name="Ramirez L."/>
            <person name="Alfaro M."/>
            <person name="Sun H."/>
            <person name="Tritt A."/>
            <person name="Yoshinaga Y."/>
            <person name="Zwiers L.-H."/>
            <person name="Turgeon B."/>
            <person name="Goodwin S."/>
            <person name="Spatafora J."/>
            <person name="Crous P."/>
            <person name="Grigoriev I."/>
        </authorList>
    </citation>
    <scope>NUCLEOTIDE SEQUENCE</scope>
    <source>
        <strain evidence="5">CBS 627.86</strain>
    </source>
</reference>
<sequence>MPKRSSGCFGCRQRKVRCDETKPECNGCRRRGVRCQGYRPEGAFIIHLFESCDKPSVVHEDDNIYRLDNQEQEQSSGERSSTLGLESSREISQEPPMPRQVSPVKVERVKYLENFLRLYLPQYEGEAITPPSALIRSLPDTPATREVFLASMDALSAAQLAVSRKVDEKNHELINRCRSLYSTALARMYKTVARNNYLQEDQTLLAAYLLALYEIFVGITNGQGFFYHFQGCLHLLNLRGPSSLQTPLSIRLFHGIRYYSLAIGYHVRKASILDTPAWLAVTSRLSEPEPWISLMDLCICIPRLLHRTDKLEQNAGTPEQFDKLIVDSRLLADRLFEWFAIYEKNGPLYEVVPVASMDSFFKVYHDLLYHDAFAFRTFSALTIYLLYWMSMLIARSNTFRLDQKHRELDLKQLHDWDHELSGYAENICRSVPFGCSRKAGYTGRFSTMTPLMVAKKYYEVKGATKEATWCEKAYFGTKVPGLYTPPVPIEPLQSMVALVQSDRYI</sequence>
<keyword evidence="3" id="KW-0472">Membrane</keyword>
<dbReference type="OrthoDB" id="4491390at2759"/>
<evidence type="ECO:0000313" key="5">
    <source>
        <dbReference type="EMBL" id="KAF2107172.1"/>
    </source>
</evidence>
<dbReference type="EMBL" id="ML977356">
    <property type="protein sequence ID" value="KAF2107172.1"/>
    <property type="molecule type" value="Genomic_DNA"/>
</dbReference>
<dbReference type="SMART" id="SM00066">
    <property type="entry name" value="GAL4"/>
    <property type="match status" value="1"/>
</dbReference>
<dbReference type="GO" id="GO:0008270">
    <property type="term" value="F:zinc ion binding"/>
    <property type="evidence" value="ECO:0007669"/>
    <property type="project" value="InterPro"/>
</dbReference>
<dbReference type="AlphaFoldDB" id="A0A6A5YIY7"/>
<dbReference type="SUPFAM" id="SSF57701">
    <property type="entry name" value="Zn2/Cys6 DNA-binding domain"/>
    <property type="match status" value="1"/>
</dbReference>
<dbReference type="CDD" id="cd00067">
    <property type="entry name" value="GAL4"/>
    <property type="match status" value="1"/>
</dbReference>
<feature type="compositionally biased region" description="Low complexity" evidence="2">
    <location>
        <begin position="72"/>
        <end position="81"/>
    </location>
</feature>
<feature type="region of interest" description="Disordered" evidence="2">
    <location>
        <begin position="67"/>
        <end position="102"/>
    </location>
</feature>
<evidence type="ECO:0000259" key="4">
    <source>
        <dbReference type="PROSITE" id="PS50048"/>
    </source>
</evidence>
<keyword evidence="3" id="KW-1133">Transmembrane helix</keyword>
<dbReference type="PROSITE" id="PS00463">
    <property type="entry name" value="ZN2_CY6_FUNGAL_1"/>
    <property type="match status" value="1"/>
</dbReference>
<proteinExistence type="predicted"/>
<dbReference type="PANTHER" id="PTHR38111">
    <property type="entry name" value="ZN(2)-C6 FUNGAL-TYPE DOMAIN-CONTAINING PROTEIN-RELATED"/>
    <property type="match status" value="1"/>
</dbReference>
<organism evidence="5 6">
    <name type="scientific">Lophiotrema nucula</name>
    <dbReference type="NCBI Taxonomy" id="690887"/>
    <lineage>
        <taxon>Eukaryota</taxon>
        <taxon>Fungi</taxon>
        <taxon>Dikarya</taxon>
        <taxon>Ascomycota</taxon>
        <taxon>Pezizomycotina</taxon>
        <taxon>Dothideomycetes</taxon>
        <taxon>Pleosporomycetidae</taxon>
        <taxon>Pleosporales</taxon>
        <taxon>Lophiotremataceae</taxon>
        <taxon>Lophiotrema</taxon>
    </lineage>
</organism>
<accession>A0A6A5YIY7</accession>
<dbReference type="Gene3D" id="4.10.240.10">
    <property type="entry name" value="Zn(2)-C6 fungal-type DNA-binding domain"/>
    <property type="match status" value="1"/>
</dbReference>
<dbReference type="PROSITE" id="PS50048">
    <property type="entry name" value="ZN2_CY6_FUNGAL_2"/>
    <property type="match status" value="1"/>
</dbReference>
<evidence type="ECO:0000313" key="6">
    <source>
        <dbReference type="Proteomes" id="UP000799770"/>
    </source>
</evidence>
<dbReference type="Proteomes" id="UP000799770">
    <property type="component" value="Unassembled WGS sequence"/>
</dbReference>
<evidence type="ECO:0000256" key="2">
    <source>
        <dbReference type="SAM" id="MobiDB-lite"/>
    </source>
</evidence>